<feature type="compositionally biased region" description="Low complexity" evidence="1">
    <location>
        <begin position="173"/>
        <end position="189"/>
    </location>
</feature>
<evidence type="ECO:0000256" key="1">
    <source>
        <dbReference type="SAM" id="MobiDB-lite"/>
    </source>
</evidence>
<evidence type="ECO:0000313" key="2">
    <source>
        <dbReference type="EnsemblMetazoa" id="AATE019825-PA.1"/>
    </source>
</evidence>
<organism evidence="2">
    <name type="scientific">Anopheles atroparvus</name>
    <name type="common">European mosquito</name>
    <dbReference type="NCBI Taxonomy" id="41427"/>
    <lineage>
        <taxon>Eukaryota</taxon>
        <taxon>Metazoa</taxon>
        <taxon>Ecdysozoa</taxon>
        <taxon>Arthropoda</taxon>
        <taxon>Hexapoda</taxon>
        <taxon>Insecta</taxon>
        <taxon>Pterygota</taxon>
        <taxon>Neoptera</taxon>
        <taxon>Endopterygota</taxon>
        <taxon>Diptera</taxon>
        <taxon>Nematocera</taxon>
        <taxon>Culicoidea</taxon>
        <taxon>Culicidae</taxon>
        <taxon>Anophelinae</taxon>
        <taxon>Anopheles</taxon>
    </lineage>
</organism>
<dbReference type="EnsemblMetazoa" id="AATE019825-RA">
    <property type="protein sequence ID" value="AATE019825-PA.1"/>
    <property type="gene ID" value="AATE019825"/>
</dbReference>
<sequence>MLTVSVPPYISFRMTELIRTVVVSRAENTTIKYPWNLMLEHRLISLRTAIGASAGRILSGPFFHAAQHPHLLLASKDLIAYSGGGSGGGGSTSGGSTSGAIGGPLTMAGLAEPRFPPAIAVQRLAPQVQRQLRETQELIKDSCAQLYGSGYTSTVGSPSVATGAVAGVGVVGSSTAGGPPGPLRSGPGSVLARASARRPTLETQYSQELS</sequence>
<accession>A0A182JKL4</accession>
<feature type="compositionally biased region" description="Polar residues" evidence="1">
    <location>
        <begin position="201"/>
        <end position="210"/>
    </location>
</feature>
<name>A0A182JKL4_ANOAO</name>
<feature type="region of interest" description="Disordered" evidence="1">
    <location>
        <begin position="173"/>
        <end position="210"/>
    </location>
</feature>
<dbReference type="AlphaFoldDB" id="A0A182JKL4"/>
<reference evidence="2" key="1">
    <citation type="submission" date="2022-08" db="UniProtKB">
        <authorList>
            <consortium name="EnsemblMetazoa"/>
        </authorList>
    </citation>
    <scope>IDENTIFICATION</scope>
    <source>
        <strain evidence="2">EBRO</strain>
    </source>
</reference>
<dbReference type="VEuPathDB" id="VectorBase:AATE019825"/>
<protein>
    <submittedName>
        <fullName evidence="2">Uncharacterized protein</fullName>
    </submittedName>
</protein>
<proteinExistence type="predicted"/>